<keyword evidence="3" id="KW-0050">Antiport</keyword>
<organism evidence="10">
    <name type="scientific">Stegastes partitus</name>
    <name type="common">bicolor damselfish</name>
    <dbReference type="NCBI Taxonomy" id="144197"/>
    <lineage>
        <taxon>Eukaryota</taxon>
        <taxon>Metazoa</taxon>
        <taxon>Chordata</taxon>
        <taxon>Craniata</taxon>
        <taxon>Vertebrata</taxon>
        <taxon>Euteleostomi</taxon>
        <taxon>Actinopterygii</taxon>
        <taxon>Neopterygii</taxon>
        <taxon>Teleostei</taxon>
        <taxon>Neoteleostei</taxon>
        <taxon>Acanthomorphata</taxon>
        <taxon>Ovalentaria</taxon>
        <taxon>Pomacentridae</taxon>
        <taxon>Stegastes</taxon>
    </lineage>
</organism>
<dbReference type="GO" id="GO:0099093">
    <property type="term" value="P:calcium export from the mitochondrion"/>
    <property type="evidence" value="ECO:0007669"/>
    <property type="project" value="TreeGrafter"/>
</dbReference>
<feature type="domain" description="Sodium/calcium exchanger membrane region" evidence="9">
    <location>
        <begin position="406"/>
        <end position="550"/>
    </location>
</feature>
<comment type="subcellular location">
    <subcellularLocation>
        <location evidence="1">Membrane</location>
        <topology evidence="1">Multi-pass membrane protein</topology>
    </subcellularLocation>
</comment>
<keyword evidence="4" id="KW-0106">Calcium</keyword>
<feature type="transmembrane region" description="Helical" evidence="8">
    <location>
        <begin position="470"/>
        <end position="496"/>
    </location>
</feature>
<dbReference type="GeneTree" id="ENSGT00940000157433"/>
<evidence type="ECO:0000256" key="2">
    <source>
        <dbReference type="ARBA" id="ARBA00022448"/>
    </source>
</evidence>
<dbReference type="PANTHER" id="PTHR12266">
    <property type="entry name" value="NA+/CA2+ K+ INDEPENDENT EXCHANGER"/>
    <property type="match status" value="1"/>
</dbReference>
<feature type="transmembrane region" description="Helical" evidence="8">
    <location>
        <begin position="427"/>
        <end position="449"/>
    </location>
</feature>
<feature type="transmembrane region" description="Helical" evidence="8">
    <location>
        <begin position="147"/>
        <end position="169"/>
    </location>
</feature>
<feature type="transmembrane region" description="Helical" evidence="8">
    <location>
        <begin position="342"/>
        <end position="360"/>
    </location>
</feature>
<feature type="domain" description="Sodium/calcium exchanger membrane region" evidence="9">
    <location>
        <begin position="112"/>
        <end position="253"/>
    </location>
</feature>
<feature type="transmembrane region" description="Helical" evidence="8">
    <location>
        <begin position="372"/>
        <end position="392"/>
    </location>
</feature>
<keyword evidence="7 8" id="KW-0472">Membrane</keyword>
<gene>
    <name evidence="10" type="primary">SLC8B1</name>
</gene>
<evidence type="ECO:0000259" key="9">
    <source>
        <dbReference type="Pfam" id="PF01699"/>
    </source>
</evidence>
<evidence type="ECO:0000256" key="7">
    <source>
        <dbReference type="ARBA" id="ARBA00023136"/>
    </source>
</evidence>
<dbReference type="AlphaFoldDB" id="A0A3B5ATZ4"/>
<proteinExistence type="predicted"/>
<dbReference type="InterPro" id="IPR051359">
    <property type="entry name" value="CaCA_antiporter"/>
</dbReference>
<evidence type="ECO:0000256" key="3">
    <source>
        <dbReference type="ARBA" id="ARBA00022449"/>
    </source>
</evidence>
<keyword evidence="2" id="KW-0813">Transport</keyword>
<evidence type="ECO:0000256" key="5">
    <source>
        <dbReference type="ARBA" id="ARBA00022692"/>
    </source>
</evidence>
<keyword evidence="5 8" id="KW-0812">Transmembrane</keyword>
<accession>A0A3B5ATZ4</accession>
<dbReference type="InterPro" id="IPR004837">
    <property type="entry name" value="NaCa_Exmemb"/>
</dbReference>
<name>A0A3B5ATZ4_9TELE</name>
<keyword evidence="6 8" id="KW-1133">Transmembrane helix</keyword>
<sequence>QNGRWINSAWISDSVHILLHNADSFCCVSCLSRDSRINTLSNVDKKLEHSCACLCVLQCDLVMNRSAADRCAFVKNTPDCSMEDGFINYLYTAFCLLPPNLTPLAITLCVSIIWLFFLFVVLGLTASKFFCPNLSAISSTLHLSHNVAGVTFLALGNGAPDIFSAMAAFSHPHTAGLAVGALFGAGIFVTTVVAGSVALIKPFAVASRPFLRDVIFYMGAVFWTFLMLYRGTTTLGETLGYLSLYVVYVLTVIISAYIYNRRKYSVNTSIQNSEYRPLLPYSESTSQILLSSLNPVDHRKWRRKSWRWRALKVVKTPLEVLLLICIPVVDPDKEDKNWRRPLNCLHLITAPLVCVLAFQSGAYGEYMIQGQFPLWLLVLLLGLFLSAIVFCTTTNDCPPKYHSLFALLGFVVSAVLISAAASEVVSLLHMLGVVLSLSNTVLGLTLLAWGNSIGDCFSDITIARQGYPRMAISACFGGIIFNMLLGVGLGCLLQMVKTQSDGLLTWVLAGSLGLSLVLSFVIVPLCQFHLGRTYGIFLLVFYVIFLIVALLTEFGEIHTIST</sequence>
<feature type="transmembrane region" description="Helical" evidence="8">
    <location>
        <begin position="175"/>
        <end position="198"/>
    </location>
</feature>
<dbReference type="GO" id="GO:0006874">
    <property type="term" value="P:intracellular calcium ion homeostasis"/>
    <property type="evidence" value="ECO:0007669"/>
    <property type="project" value="TreeGrafter"/>
</dbReference>
<feature type="transmembrane region" description="Helical" evidence="8">
    <location>
        <begin position="210"/>
        <end position="229"/>
    </location>
</feature>
<dbReference type="InterPro" id="IPR044880">
    <property type="entry name" value="NCX_ion-bd_dom_sf"/>
</dbReference>
<reference evidence="10" key="1">
    <citation type="submission" date="2023-09" db="UniProtKB">
        <authorList>
            <consortium name="Ensembl"/>
        </authorList>
    </citation>
    <scope>IDENTIFICATION</scope>
</reference>
<protein>
    <submittedName>
        <fullName evidence="10">Solute carrier family 8 member B1</fullName>
    </submittedName>
</protein>
<feature type="transmembrane region" description="Helical" evidence="8">
    <location>
        <begin position="404"/>
        <end position="421"/>
    </location>
</feature>
<dbReference type="Gene3D" id="1.20.1420.30">
    <property type="entry name" value="NCX, central ion-binding region"/>
    <property type="match status" value="2"/>
</dbReference>
<keyword evidence="4" id="KW-0109">Calcium transport</keyword>
<dbReference type="Pfam" id="PF01699">
    <property type="entry name" value="Na_Ca_ex"/>
    <property type="match status" value="2"/>
</dbReference>
<feature type="transmembrane region" description="Helical" evidence="8">
    <location>
        <begin position="533"/>
        <end position="552"/>
    </location>
</feature>
<feature type="transmembrane region" description="Helical" evidence="8">
    <location>
        <begin position="241"/>
        <end position="259"/>
    </location>
</feature>
<dbReference type="GO" id="GO:0005432">
    <property type="term" value="F:calcium:sodium antiporter activity"/>
    <property type="evidence" value="ECO:0007669"/>
    <property type="project" value="TreeGrafter"/>
</dbReference>
<evidence type="ECO:0000256" key="4">
    <source>
        <dbReference type="ARBA" id="ARBA00022568"/>
    </source>
</evidence>
<evidence type="ECO:0000256" key="6">
    <source>
        <dbReference type="ARBA" id="ARBA00022989"/>
    </source>
</evidence>
<evidence type="ECO:0000313" key="10">
    <source>
        <dbReference type="Ensembl" id="ENSSPAP00000024335.1"/>
    </source>
</evidence>
<keyword evidence="4" id="KW-0406">Ion transport</keyword>
<feature type="transmembrane region" description="Helical" evidence="8">
    <location>
        <begin position="104"/>
        <end position="126"/>
    </location>
</feature>
<dbReference type="PANTHER" id="PTHR12266:SF0">
    <property type="entry name" value="MITOCHONDRIAL SODIUM_CALCIUM EXCHANGER PROTEIN"/>
    <property type="match status" value="1"/>
</dbReference>
<dbReference type="Ensembl" id="ENSSPAT00000024736.1">
    <property type="protein sequence ID" value="ENSSPAP00000024335.1"/>
    <property type="gene ID" value="ENSSPAG00000018324.1"/>
</dbReference>
<evidence type="ECO:0000256" key="8">
    <source>
        <dbReference type="SAM" id="Phobius"/>
    </source>
</evidence>
<evidence type="ECO:0000256" key="1">
    <source>
        <dbReference type="ARBA" id="ARBA00004141"/>
    </source>
</evidence>
<feature type="transmembrane region" description="Helical" evidence="8">
    <location>
        <begin position="502"/>
        <end position="526"/>
    </location>
</feature>
<dbReference type="GO" id="GO:0016020">
    <property type="term" value="C:membrane"/>
    <property type="evidence" value="ECO:0007669"/>
    <property type="project" value="UniProtKB-SubCell"/>
</dbReference>